<reference evidence="1" key="1">
    <citation type="submission" date="2020-09" db="EMBL/GenBank/DDBJ databases">
        <authorList>
            <person name="Kim M.K."/>
        </authorList>
    </citation>
    <scope>NUCLEOTIDE SEQUENCE</scope>
    <source>
        <strain evidence="1">BT702</strain>
    </source>
</reference>
<protein>
    <submittedName>
        <fullName evidence="1">Uncharacterized protein</fullName>
    </submittedName>
</protein>
<dbReference type="AlphaFoldDB" id="A0A927AUU5"/>
<dbReference type="Proteomes" id="UP000598820">
    <property type="component" value="Unassembled WGS sequence"/>
</dbReference>
<name>A0A927AUU5_9BACT</name>
<sequence>MHPVQHFRANFTNNEVTDTASNSLTSYAVGNVELYDTESQVRNLCLVWEDGRRAFYNYAYLVSVDLVLTDNLNVMMLYFSGQIVTLKGYQLSLLFDLLVNHAPKTITADNSRYYSPDQVERSFITEILTKNE</sequence>
<gene>
    <name evidence="1" type="ORF">IC229_29580</name>
</gene>
<dbReference type="RefSeq" id="WP_190891703.1">
    <property type="nucleotide sequence ID" value="NZ_JACWZY010000037.1"/>
</dbReference>
<evidence type="ECO:0000313" key="2">
    <source>
        <dbReference type="Proteomes" id="UP000598820"/>
    </source>
</evidence>
<evidence type="ECO:0000313" key="1">
    <source>
        <dbReference type="EMBL" id="MBD2704819.1"/>
    </source>
</evidence>
<accession>A0A927AUU5</accession>
<comment type="caution">
    <text evidence="1">The sequence shown here is derived from an EMBL/GenBank/DDBJ whole genome shotgun (WGS) entry which is preliminary data.</text>
</comment>
<organism evidence="1 2">
    <name type="scientific">Spirosoma profusum</name>
    <dbReference type="NCBI Taxonomy" id="2771354"/>
    <lineage>
        <taxon>Bacteria</taxon>
        <taxon>Pseudomonadati</taxon>
        <taxon>Bacteroidota</taxon>
        <taxon>Cytophagia</taxon>
        <taxon>Cytophagales</taxon>
        <taxon>Cytophagaceae</taxon>
        <taxon>Spirosoma</taxon>
    </lineage>
</organism>
<proteinExistence type="predicted"/>
<keyword evidence="2" id="KW-1185">Reference proteome</keyword>
<dbReference type="EMBL" id="JACWZY010000037">
    <property type="protein sequence ID" value="MBD2704819.1"/>
    <property type="molecule type" value="Genomic_DNA"/>
</dbReference>